<feature type="repeat" description="ANK" evidence="3">
    <location>
        <begin position="126"/>
        <end position="158"/>
    </location>
</feature>
<dbReference type="Pfam" id="PF00023">
    <property type="entry name" value="Ank"/>
    <property type="match status" value="1"/>
</dbReference>
<dbReference type="PROSITE" id="PS50088">
    <property type="entry name" value="ANK_REPEAT"/>
    <property type="match status" value="3"/>
</dbReference>
<evidence type="ECO:0000256" key="3">
    <source>
        <dbReference type="PROSITE-ProRule" id="PRU00023"/>
    </source>
</evidence>
<keyword evidence="1" id="KW-0677">Repeat</keyword>
<dbReference type="SMART" id="SM00248">
    <property type="entry name" value="ANK"/>
    <property type="match status" value="3"/>
</dbReference>
<feature type="repeat" description="ANK" evidence="3">
    <location>
        <begin position="60"/>
        <end position="92"/>
    </location>
</feature>
<dbReference type="OrthoDB" id="176845at2"/>
<dbReference type="PANTHER" id="PTHR24171">
    <property type="entry name" value="ANKYRIN REPEAT DOMAIN-CONTAINING PROTEIN 39-RELATED"/>
    <property type="match status" value="1"/>
</dbReference>
<keyword evidence="2 3" id="KW-0040">ANK repeat</keyword>
<dbReference type="SUPFAM" id="SSF48403">
    <property type="entry name" value="Ankyrin repeat"/>
    <property type="match status" value="1"/>
</dbReference>
<evidence type="ECO:0000313" key="5">
    <source>
        <dbReference type="EMBL" id="RUM27132.1"/>
    </source>
</evidence>
<accession>A0A3S0RCZ0</accession>
<feature type="compositionally biased region" description="Polar residues" evidence="4">
    <location>
        <begin position="178"/>
        <end position="188"/>
    </location>
</feature>
<dbReference type="Proteomes" id="UP000278823">
    <property type="component" value="Unassembled WGS sequence"/>
</dbReference>
<evidence type="ECO:0000256" key="1">
    <source>
        <dbReference type="ARBA" id="ARBA00022737"/>
    </source>
</evidence>
<dbReference type="InterPro" id="IPR002110">
    <property type="entry name" value="Ankyrin_rpt"/>
</dbReference>
<keyword evidence="6" id="KW-1185">Reference proteome</keyword>
<dbReference type="RefSeq" id="WP_126919116.1">
    <property type="nucleotide sequence ID" value="NZ_ML133686.1"/>
</dbReference>
<evidence type="ECO:0000256" key="2">
    <source>
        <dbReference type="ARBA" id="ARBA00023043"/>
    </source>
</evidence>
<feature type="repeat" description="ANK" evidence="3">
    <location>
        <begin position="93"/>
        <end position="125"/>
    </location>
</feature>
<dbReference type="PRINTS" id="PR01415">
    <property type="entry name" value="ANKYRIN"/>
</dbReference>
<dbReference type="PROSITE" id="PS50297">
    <property type="entry name" value="ANK_REP_REGION"/>
    <property type="match status" value="2"/>
</dbReference>
<organism evidence="5 6">
    <name type="scientific">Rhizobium vallis</name>
    <dbReference type="NCBI Taxonomy" id="634290"/>
    <lineage>
        <taxon>Bacteria</taxon>
        <taxon>Pseudomonadati</taxon>
        <taxon>Pseudomonadota</taxon>
        <taxon>Alphaproteobacteria</taxon>
        <taxon>Hyphomicrobiales</taxon>
        <taxon>Rhizobiaceae</taxon>
        <taxon>Rhizobium/Agrobacterium group</taxon>
        <taxon>Rhizobium</taxon>
    </lineage>
</organism>
<reference evidence="6" key="1">
    <citation type="submission" date="2018-11" db="EMBL/GenBank/DDBJ databases">
        <title>Rhizobium chutanense sp. nov., isolated from root nodules of Phaseolus vulgaris in China.</title>
        <authorList>
            <person name="Huo Y."/>
        </authorList>
    </citation>
    <scope>NUCLEOTIDE SEQUENCE [LARGE SCALE GENOMIC DNA]</scope>
    <source>
        <strain evidence="6">CCBAU 65647</strain>
    </source>
</reference>
<dbReference type="InterPro" id="IPR036770">
    <property type="entry name" value="Ankyrin_rpt-contain_sf"/>
</dbReference>
<comment type="caution">
    <text evidence="5">The sequence shown here is derived from an EMBL/GenBank/DDBJ whole genome shotgun (WGS) entry which is preliminary data.</text>
</comment>
<dbReference type="Pfam" id="PF12796">
    <property type="entry name" value="Ank_2"/>
    <property type="match status" value="1"/>
</dbReference>
<evidence type="ECO:0000256" key="4">
    <source>
        <dbReference type="SAM" id="MobiDB-lite"/>
    </source>
</evidence>
<gene>
    <name evidence="5" type="ORF">EFQ99_02720</name>
</gene>
<evidence type="ECO:0000313" key="6">
    <source>
        <dbReference type="Proteomes" id="UP000278823"/>
    </source>
</evidence>
<dbReference type="AlphaFoldDB" id="A0A3S0RCZ0"/>
<protein>
    <submittedName>
        <fullName evidence="5">Ankyrin repeat domain-containing protein</fullName>
    </submittedName>
</protein>
<feature type="region of interest" description="Disordered" evidence="4">
    <location>
        <begin position="164"/>
        <end position="188"/>
    </location>
</feature>
<dbReference type="EMBL" id="RJTH01000001">
    <property type="protein sequence ID" value="RUM27132.1"/>
    <property type="molecule type" value="Genomic_DNA"/>
</dbReference>
<dbReference type="Gene3D" id="1.25.40.20">
    <property type="entry name" value="Ankyrin repeat-containing domain"/>
    <property type="match status" value="3"/>
</dbReference>
<proteinExistence type="predicted"/>
<sequence length="188" mass="19588">METITGTDGILNRVELGNFSTPTNDQSKIEHFIARIVAGASQAQLEVESKELDLNQVGLHGRTPLMVSAAEGLLAAVETLVRNGASVDAAGRGEITALHEASANCEAAVAHYLLSLGADVNAQTVDGVTPLMCAAAWGSTDVAKLLLENHADLTKTDRTGATAADIAREKGEDDTADLISSYSSRKSV</sequence>
<name>A0A3S0RCZ0_9HYPH</name>